<evidence type="ECO:0000259" key="2">
    <source>
        <dbReference type="Pfam" id="PF14950"/>
    </source>
</evidence>
<dbReference type="GO" id="GO:0000724">
    <property type="term" value="P:double-strand break repair via homologous recombination"/>
    <property type="evidence" value="ECO:0007669"/>
    <property type="project" value="TreeGrafter"/>
</dbReference>
<feature type="compositionally biased region" description="Basic and acidic residues" evidence="1">
    <location>
        <begin position="73"/>
        <end position="104"/>
    </location>
</feature>
<reference evidence="3" key="2">
    <citation type="submission" date="2025-09" db="UniProtKB">
        <authorList>
            <consortium name="Ensembl"/>
        </authorList>
    </citation>
    <scope>IDENTIFICATION</scope>
</reference>
<dbReference type="Ensembl" id="ENSNPET00000005824.1">
    <property type="protein sequence ID" value="ENSNPEP00000005682.1"/>
    <property type="gene ID" value="ENSNPEG00000004297.1"/>
</dbReference>
<dbReference type="PANTHER" id="PTHR34347:SF1">
    <property type="entry name" value="DNA REPAIR-SCAFFOLDING PROTEIN"/>
    <property type="match status" value="1"/>
</dbReference>
<dbReference type="Proteomes" id="UP000694420">
    <property type="component" value="Unplaced"/>
</dbReference>
<evidence type="ECO:0000256" key="1">
    <source>
        <dbReference type="SAM" id="MobiDB-lite"/>
    </source>
</evidence>
<dbReference type="PANTHER" id="PTHR34347">
    <property type="entry name" value="DNA REPAIR-SCAFFOLDING PROTEIN SPIDR"/>
    <property type="match status" value="1"/>
</dbReference>
<feature type="domain" description="DUF4502" evidence="2">
    <location>
        <begin position="1"/>
        <end position="46"/>
    </location>
</feature>
<evidence type="ECO:0000313" key="3">
    <source>
        <dbReference type="Ensembl" id="ENSNPEP00000005682.1"/>
    </source>
</evidence>
<dbReference type="GO" id="GO:0070202">
    <property type="term" value="P:regulation of establishment of protein localization to chromosome"/>
    <property type="evidence" value="ECO:0007669"/>
    <property type="project" value="TreeGrafter"/>
</dbReference>
<name>A0A8C6YZZ2_NOTPE</name>
<proteinExistence type="predicted"/>
<keyword evidence="4" id="KW-1185">Reference proteome</keyword>
<dbReference type="AlphaFoldDB" id="A0A8C6YZZ2"/>
<dbReference type="InterPro" id="IPR053054">
    <property type="entry name" value="DNA_repair-scaffolding"/>
</dbReference>
<dbReference type="GO" id="GO:0000228">
    <property type="term" value="C:nuclear chromosome"/>
    <property type="evidence" value="ECO:0007669"/>
    <property type="project" value="TreeGrafter"/>
</dbReference>
<organism evidence="3 4">
    <name type="scientific">Nothoprocta perdicaria</name>
    <name type="common">Chilean tinamou</name>
    <name type="synonym">Crypturus perdicarius</name>
    <dbReference type="NCBI Taxonomy" id="30464"/>
    <lineage>
        <taxon>Eukaryota</taxon>
        <taxon>Metazoa</taxon>
        <taxon>Chordata</taxon>
        <taxon>Craniata</taxon>
        <taxon>Vertebrata</taxon>
        <taxon>Euteleostomi</taxon>
        <taxon>Archelosauria</taxon>
        <taxon>Archosauria</taxon>
        <taxon>Dinosauria</taxon>
        <taxon>Saurischia</taxon>
        <taxon>Theropoda</taxon>
        <taxon>Coelurosauria</taxon>
        <taxon>Aves</taxon>
        <taxon>Palaeognathae</taxon>
        <taxon>Tinamiformes</taxon>
        <taxon>Tinamidae</taxon>
        <taxon>Nothoprocta</taxon>
    </lineage>
</organism>
<dbReference type="GO" id="GO:0005654">
    <property type="term" value="C:nucleoplasm"/>
    <property type="evidence" value="ECO:0007669"/>
    <property type="project" value="TreeGrafter"/>
</dbReference>
<reference evidence="3" key="1">
    <citation type="submission" date="2025-08" db="UniProtKB">
        <authorList>
            <consortium name="Ensembl"/>
        </authorList>
    </citation>
    <scope>IDENTIFICATION</scope>
</reference>
<evidence type="ECO:0000313" key="4">
    <source>
        <dbReference type="Proteomes" id="UP000694420"/>
    </source>
</evidence>
<dbReference type="InterPro" id="IPR028026">
    <property type="entry name" value="DUF4502"/>
</dbReference>
<dbReference type="Pfam" id="PF14950">
    <property type="entry name" value="DUF4502"/>
    <property type="match status" value="1"/>
</dbReference>
<feature type="region of interest" description="Disordered" evidence="1">
    <location>
        <begin position="55"/>
        <end position="104"/>
    </location>
</feature>
<sequence length="130" mass="14509">ISCASFPDETPLQLKKSNVRASVAGTSISNSWLRCGDGFQSTSVLEESEDIIWSSSGSDFSDDEKTPSISRLCNEKSHTSKAEKSYSRPDLLSEDRSGEGKVERKQICQEVCLKCHNENTWRLFEQNGKI</sequence>
<accession>A0A8C6YZZ2</accession>
<protein>
    <recommendedName>
        <fullName evidence="2">DUF4502 domain-containing protein</fullName>
    </recommendedName>
</protein>